<dbReference type="GeneID" id="2943642"/>
<dbReference type="Proteomes" id="UP000008596">
    <property type="component" value="Segment"/>
</dbReference>
<proteinExistence type="predicted"/>
<evidence type="ECO:0000313" key="4">
    <source>
        <dbReference type="EMBL" id="AAR07457.1"/>
    </source>
</evidence>
<comment type="function">
    <text evidence="3">Core protein 4a is the most abundant virion protein. Major component of the virion core that undergoes proteolytic processing during the immature virion (IV) to mature virion (MV) transition.</text>
</comment>
<sequence length="902" mass="102863">MTHINTVITLDQLEDSEYLFKVISTILPSLCLDYKVCEKLKTSFVHSFDILMNPNLGSPADIDDVQSSIEKLGINYLLDSFSSSKLFKNIIFPGFINSANVTTRSDETKNPIHNTRSFNDLPNFTKYLMLYRLREPEVKSRFIGGYVKPESGYFDTLYSNNLYPDLNFENTYLLNLLYKDVITNSIYGFRARQSNGVIFYRDFENLLGVRSLLTNASINNFDRDFQIQKSATHYKVQLPATNPPQNADFLTMSIKHFLLYYQYFSTHYNTLDITYNNDFLVNSTPDPISIAASLRFQDNVPELVSLYPDLYVYNTAAILTRDNAGNVVQSNLNIGVSFVDISSNRNYFITLLNMLAKKSRSKELKSKLSLFWDGMDYQEYRQKKLSDIIFYNSTCYVMGLYNKNNITYCSMLSDIMSANEIPLRVCVLPRVVSGKTVPDIIAETLNSINSISRKDFPKKSSSAPMHIGLSENNFMKFFQLLRLVTNTSPERAIKEVLMFYAGLKLNDEGSPHLIKKESYQDFSVLLFSSMGFKVSIKKSIIASNNHTFIIVRPRVTKQYIYNMLVKSSCSKEEANKLISASYDLLNFMVSVGDYKNYQNYYFTHNFFPNYFFYGGDCKASCEESDGFKETIIHLSEPINILDRIDVRGIFSANTTDEMLNVDAFSPENIAFKSNLSKLISCGNINGDSITQSMPLNILDKLITTGGSPCTVSFSELIDNISNNSDDCDSTNEVTELINNAIKDTHLKKNTFLVSQTMNSVASTSQKQLNDMKQSSCQMALIFKNLAKSIYTIEKIFHAKLSDDVKIDILEKFKAFTNLSQSLYQDLISIETLKAILYIVRRSGKTIDDTEIGPEEVRKSYEVIKPKIINMTNYYNEMSKAYFNFMKKNLNISNGNSIGFDNE</sequence>
<dbReference type="KEGG" id="vg:2943642"/>
<evidence type="ECO:0000256" key="1">
    <source>
        <dbReference type="ARBA" id="ARBA00004328"/>
    </source>
</evidence>
<reference evidence="4 5" key="3">
    <citation type="journal article" date="2003" name="Proc. Natl. Acad. Sci. U.S.A.">
        <title>A secreted high-affinity inhibitor of human TNF from Tanapox virus.</title>
        <authorList>
            <person name="Brunetti C.R."/>
            <person name="Paulose-Murphy M."/>
            <person name="Singh R."/>
            <person name="Qin J."/>
            <person name="Barrett J.W."/>
            <person name="Tardivel A."/>
            <person name="Schneider P."/>
            <person name="Essani K."/>
            <person name="McFadden G."/>
        </authorList>
    </citation>
    <scope>NUCLEOTIDE SEQUENCE [LARGE SCALE GENOMIC DNA]</scope>
    <source>
        <strain evidence="5">VR587</strain>
    </source>
</reference>
<reference evidence="4 5" key="1">
    <citation type="journal article" date="1995" name="J. Gen. Virol.">
        <title>Identification and characterization of the thymidine kinase gene of Yaba virus.</title>
        <authorList>
            <person name="Amano H."/>
            <person name="Ueda Y."/>
            <person name="Miyamura T."/>
        </authorList>
    </citation>
    <scope>NUCLEOTIDE SEQUENCE [LARGE SCALE GENOMIC DNA]</scope>
    <source>
        <strain evidence="5">VR587</strain>
    </source>
</reference>
<dbReference type="GO" id="GO:0044423">
    <property type="term" value="C:virion component"/>
    <property type="evidence" value="ECO:0007669"/>
    <property type="project" value="UniProtKB-KW"/>
</dbReference>
<evidence type="ECO:0000256" key="3">
    <source>
        <dbReference type="ARBA" id="ARBA00025267"/>
    </source>
</evidence>
<comment type="subcellular location">
    <subcellularLocation>
        <location evidence="1">Virion</location>
    </subcellularLocation>
</comment>
<keyword evidence="5" id="KW-1185">Reference proteome</keyword>
<organism evidence="4 5">
    <name type="scientific">Yaba monkey tumor virus (strain VR587)</name>
    <name type="common">YMTV</name>
    <dbReference type="NCBI Taxonomy" id="928314"/>
    <lineage>
        <taxon>Viruses</taxon>
        <taxon>Varidnaviria</taxon>
        <taxon>Bamfordvirae</taxon>
        <taxon>Nucleocytoviricota</taxon>
        <taxon>Pokkesviricetes</taxon>
        <taxon>Chitovirales</taxon>
        <taxon>Poxviridae</taxon>
        <taxon>Chordopoxvirinae</taxon>
        <taxon>Yatapoxvirus</taxon>
        <taxon>Yatapoxvirus yabapox</taxon>
        <taxon>Yaba monkey tumor virus</taxon>
    </lineage>
</organism>
<reference evidence="4 5" key="2">
    <citation type="journal article" date="2003" name="J. Virol.">
        <title>Complete genomic sequence and comparative analysis of the tumorigenic poxvirus Yaba monkey tumor virus.</title>
        <authorList>
            <person name="Brunetti C.R."/>
            <person name="Amano H."/>
            <person name="Ueda Y."/>
            <person name="Qin J."/>
            <person name="Miyamura T."/>
            <person name="Suzuki T."/>
            <person name="Li X."/>
            <person name="Barrett J.W."/>
            <person name="McFadden G."/>
        </authorList>
    </citation>
    <scope>NUCLEOTIDE SEQUENCE [LARGE SCALE GENOMIC DNA]</scope>
    <source>
        <strain evidence="5">VR587</strain>
    </source>
</reference>
<organismHost>
    <name type="scientific">Papio hamadryas</name>
    <name type="common">Hamadryas baboon</name>
    <dbReference type="NCBI Taxonomy" id="9557"/>
</organismHost>
<organismHost>
    <name type="scientific">Homo sapiens</name>
    <name type="common">Human</name>
    <dbReference type="NCBI Taxonomy" id="9606"/>
</organismHost>
<dbReference type="EMBL" id="AY386371">
    <property type="protein sequence ID" value="AAR07457.1"/>
    <property type="molecule type" value="Genomic_DNA"/>
</dbReference>
<name>Q6TUR8_YMTV5</name>
<dbReference type="Pfam" id="PF03395">
    <property type="entry name" value="Pox_P4A"/>
    <property type="match status" value="1"/>
</dbReference>
<evidence type="ECO:0000256" key="2">
    <source>
        <dbReference type="ARBA" id="ARBA00022844"/>
    </source>
</evidence>
<dbReference type="GO" id="GO:0005198">
    <property type="term" value="F:structural molecule activity"/>
    <property type="evidence" value="ECO:0007669"/>
    <property type="project" value="InterPro"/>
</dbReference>
<organismHost>
    <name type="scientific">Macaca</name>
    <name type="common">macaques</name>
    <dbReference type="NCBI Taxonomy" id="9539"/>
</organismHost>
<dbReference type="RefSeq" id="NP_938356.1">
    <property type="nucleotide sequence ID" value="NC_005179.1"/>
</dbReference>
<accession>Q6TUR8</accession>
<evidence type="ECO:0000313" key="5">
    <source>
        <dbReference type="Proteomes" id="UP000008596"/>
    </source>
</evidence>
<dbReference type="InterPro" id="IPR005058">
    <property type="entry name" value="Poxvirus_P4A"/>
</dbReference>
<protein>
    <submittedName>
        <fullName evidence="4">101L</fullName>
    </submittedName>
</protein>
<organismHost>
    <name type="scientific">Erythrocebus patas</name>
    <name type="common">Red guenon</name>
    <name type="synonym">Cercopithecus patas</name>
    <dbReference type="NCBI Taxonomy" id="9538"/>
</organismHost>
<keyword evidence="2" id="KW-0946">Virion</keyword>